<sequence length="676" mass="77084">MLNLPSHMICAFCDVQNTTCSESKGTCKTSCNVEASCEYAEEVCVTLWRSRGSSVTVETLCHDPQLPLYGHRFPDYNSSTCHMKRKKAHGEVLYMCACNEEMCNQQFTFEKKNHQKVTPGHKKEKKSEIPQDKPKPLENATNVSSNGLGQIHLKNLCYFCDNMTSKCNLKEPDCVSICDKTAICEKEGEACVGIWRNNGTHLTEETLCHDTTQLLYGYTLDDYSNNDCIMKERKTAEGTMFMCSCSGEECNSRFIWEKENILLDLAWPDTTFVALSSLLPPVAIAVAVIGIFYCYRVYRKNKLHKKCENNPKCMRHQNMDCSDDCAIMMDDDRSDISSTCANNLNHNTELLPIELDTLVGKGRFAEVYKAKLKQNTSDQFETVAVKIFPYEEYVSWKMEKEIFSDINLKHENVLQFLTAEERKTDLGKQYWLITAFHSKGNLQEYLSRHIISWEDLLQLGCSLAHGVAHLHSDHTPCGRPKTPVVHRDLKSSNILVKNDQTCCVCDFGLSLRLDPSLSVDDLANSGQVGTARYMAPEVLESRINLENMESFKQADVYSMALVLWEITSRCNAIGEVKDYEPPFGSKVREHPCVESMKDNVLRDRGRPEISNSWLNHQGIQLVCETITECWDHDPEARLTAQCVAERFHEIEHLDRISERSWSEEKIPEDCTENTNK</sequence>
<feature type="compositionally biased region" description="Basic residues" evidence="28">
    <location>
        <begin position="114"/>
        <end position="124"/>
    </location>
</feature>
<dbReference type="InterPro" id="IPR000719">
    <property type="entry name" value="Prot_kinase_dom"/>
</dbReference>
<evidence type="ECO:0000256" key="4">
    <source>
        <dbReference type="ARBA" id="ARBA00022475"/>
    </source>
</evidence>
<dbReference type="PANTHER" id="PTHR23255">
    <property type="entry name" value="TRANSFORMING GROWTH FACTOR-BETA RECEPTOR TYPE I AND II"/>
    <property type="match status" value="1"/>
</dbReference>
<evidence type="ECO:0000256" key="3">
    <source>
        <dbReference type="ARBA" id="ARBA00009605"/>
    </source>
</evidence>
<evidence type="ECO:0000256" key="22">
    <source>
        <dbReference type="ARBA" id="ARBA00023180"/>
    </source>
</evidence>
<evidence type="ECO:0000256" key="25">
    <source>
        <dbReference type="ARBA" id="ARBA00048773"/>
    </source>
</evidence>
<evidence type="ECO:0000256" key="17">
    <source>
        <dbReference type="ARBA" id="ARBA00022842"/>
    </source>
</evidence>
<keyword evidence="23 27" id="KW-0464">Manganese</keyword>
<evidence type="ECO:0000256" key="27">
    <source>
        <dbReference type="RuleBase" id="RU361271"/>
    </source>
</evidence>
<keyword evidence="12" id="KW-0732">Signal</keyword>
<dbReference type="SUPFAM" id="SSF56112">
    <property type="entry name" value="Protein kinase-like (PK-like)"/>
    <property type="match status" value="1"/>
</dbReference>
<evidence type="ECO:0000313" key="31">
    <source>
        <dbReference type="Proteomes" id="UP001176940"/>
    </source>
</evidence>
<gene>
    <name evidence="30" type="ORF">RIMI_LOCUS20662309</name>
</gene>
<dbReference type="SUPFAM" id="SSF57302">
    <property type="entry name" value="Snake toxin-like"/>
    <property type="match status" value="2"/>
</dbReference>
<comment type="catalytic activity">
    <reaction evidence="25 27">
        <text>L-threonyl-[receptor-protein] + ATP = O-phospho-L-threonyl-[receptor-protein] + ADP + H(+)</text>
        <dbReference type="Rhea" id="RHEA:44880"/>
        <dbReference type="Rhea" id="RHEA-COMP:11024"/>
        <dbReference type="Rhea" id="RHEA-COMP:11025"/>
        <dbReference type="ChEBI" id="CHEBI:15378"/>
        <dbReference type="ChEBI" id="CHEBI:30013"/>
        <dbReference type="ChEBI" id="CHEBI:30616"/>
        <dbReference type="ChEBI" id="CHEBI:61977"/>
        <dbReference type="ChEBI" id="CHEBI:456216"/>
        <dbReference type="EC" id="2.7.11.30"/>
    </reaction>
</comment>
<evidence type="ECO:0000256" key="14">
    <source>
        <dbReference type="ARBA" id="ARBA00022777"/>
    </source>
</evidence>
<dbReference type="InterPro" id="IPR015013">
    <property type="entry name" value="Transforming_GF_b_rcpt_2_ecto"/>
</dbReference>
<keyword evidence="19 27" id="KW-0472">Membrane</keyword>
<dbReference type="EC" id="2.7.11.30" evidence="27"/>
<evidence type="ECO:0000256" key="1">
    <source>
        <dbReference type="ARBA" id="ARBA00004251"/>
    </source>
</evidence>
<keyword evidence="11 27" id="KW-0479">Metal-binding</keyword>
<keyword evidence="15" id="KW-0221">Differentiation</keyword>
<evidence type="ECO:0000256" key="26">
    <source>
        <dbReference type="PROSITE-ProRule" id="PRU10141"/>
    </source>
</evidence>
<keyword evidence="21 27" id="KW-0675">Receptor</keyword>
<dbReference type="InterPro" id="IPR008271">
    <property type="entry name" value="Ser/Thr_kinase_AS"/>
</dbReference>
<dbReference type="PROSITE" id="PS00107">
    <property type="entry name" value="PROTEIN_KINASE_ATP"/>
    <property type="match status" value="1"/>
</dbReference>
<dbReference type="InterPro" id="IPR001245">
    <property type="entry name" value="Ser-Thr/Tyr_kinase_cat_dom"/>
</dbReference>
<dbReference type="PRINTS" id="PR00653">
    <property type="entry name" value="ACTIVIN2R"/>
</dbReference>
<feature type="compositionally biased region" description="Basic and acidic residues" evidence="28">
    <location>
        <begin position="125"/>
        <end position="136"/>
    </location>
</feature>
<dbReference type="Gene3D" id="2.10.60.10">
    <property type="entry name" value="CD59"/>
    <property type="match status" value="2"/>
</dbReference>
<dbReference type="Gene3D" id="1.10.510.10">
    <property type="entry name" value="Transferase(Phosphotransferase) domain 1"/>
    <property type="match status" value="1"/>
</dbReference>
<keyword evidence="18 27" id="KW-1133">Transmembrane helix</keyword>
<feature type="binding site" evidence="26">
    <location>
        <position position="386"/>
    </location>
    <ligand>
        <name>ATP</name>
        <dbReference type="ChEBI" id="CHEBI:30616"/>
    </ligand>
</feature>
<dbReference type="InterPro" id="IPR011009">
    <property type="entry name" value="Kinase-like_dom_sf"/>
</dbReference>
<comment type="cofactor">
    <cofactor evidence="27">
        <name>Mg(2+)</name>
        <dbReference type="ChEBI" id="CHEBI:18420"/>
    </cofactor>
    <cofactor evidence="27">
        <name>Mn(2+)</name>
        <dbReference type="ChEBI" id="CHEBI:29035"/>
    </cofactor>
</comment>
<dbReference type="PROSITE" id="PS00108">
    <property type="entry name" value="PROTEIN_KINASE_ST"/>
    <property type="match status" value="1"/>
</dbReference>
<accession>A0ABN9MG92</accession>
<comment type="subcellular location">
    <subcellularLocation>
        <location evidence="1">Cell membrane</location>
        <topology evidence="1">Single-pass type I membrane protein</topology>
    </subcellularLocation>
    <subcellularLocation>
        <location evidence="2">Membrane raft</location>
    </subcellularLocation>
    <subcellularLocation>
        <location evidence="27">Membrane</location>
        <topology evidence="27">Single-pass type I membrane protein</topology>
    </subcellularLocation>
</comment>
<feature type="domain" description="Protein kinase" evidence="29">
    <location>
        <begin position="353"/>
        <end position="651"/>
    </location>
</feature>
<evidence type="ECO:0000256" key="6">
    <source>
        <dbReference type="ARBA" id="ARBA00022553"/>
    </source>
</evidence>
<keyword evidence="4" id="KW-1003">Cell membrane</keyword>
<dbReference type="CDD" id="cd14055">
    <property type="entry name" value="STKc_TGFbR2_like"/>
    <property type="match status" value="1"/>
</dbReference>
<protein>
    <recommendedName>
        <fullName evidence="27">Serine/threonine-protein kinase receptor</fullName>
        <ecNumber evidence="27">2.7.11.30</ecNumber>
    </recommendedName>
</protein>
<keyword evidence="22" id="KW-0325">Glycoprotein</keyword>
<feature type="region of interest" description="Disordered" evidence="28">
    <location>
        <begin position="114"/>
        <end position="143"/>
    </location>
</feature>
<keyword evidence="13 26" id="KW-0547">Nucleotide-binding</keyword>
<dbReference type="PROSITE" id="PS50011">
    <property type="entry name" value="PROTEIN_KINASE_DOM"/>
    <property type="match status" value="1"/>
</dbReference>
<evidence type="ECO:0000313" key="30">
    <source>
        <dbReference type="EMBL" id="CAJ0965811.1"/>
    </source>
</evidence>
<evidence type="ECO:0000256" key="2">
    <source>
        <dbReference type="ARBA" id="ARBA00004285"/>
    </source>
</evidence>
<feature type="transmembrane region" description="Helical" evidence="27">
    <location>
        <begin position="272"/>
        <end position="295"/>
    </location>
</feature>
<comment type="catalytic activity">
    <reaction evidence="24">
        <text>L-seryl-[receptor-protein] + ATP = O-phospho-L-seryl-[receptor-protein] + ADP + H(+)</text>
        <dbReference type="Rhea" id="RHEA:18673"/>
        <dbReference type="Rhea" id="RHEA-COMP:11022"/>
        <dbReference type="Rhea" id="RHEA-COMP:11023"/>
        <dbReference type="ChEBI" id="CHEBI:15378"/>
        <dbReference type="ChEBI" id="CHEBI:29999"/>
        <dbReference type="ChEBI" id="CHEBI:30616"/>
        <dbReference type="ChEBI" id="CHEBI:83421"/>
        <dbReference type="ChEBI" id="CHEBI:456216"/>
        <dbReference type="EC" id="2.7.11.30"/>
    </reaction>
</comment>
<dbReference type="Proteomes" id="UP001176940">
    <property type="component" value="Unassembled WGS sequence"/>
</dbReference>
<name>A0ABN9MG92_9NEOB</name>
<dbReference type="CDD" id="cd23538">
    <property type="entry name" value="TFP_LU_ECD_TGFR2"/>
    <property type="match status" value="2"/>
</dbReference>
<keyword evidence="31" id="KW-1185">Reference proteome</keyword>
<evidence type="ECO:0000256" key="8">
    <source>
        <dbReference type="ARBA" id="ARBA00022679"/>
    </source>
</evidence>
<keyword evidence="6" id="KW-0597">Phosphoprotein</keyword>
<evidence type="ECO:0000256" key="21">
    <source>
        <dbReference type="ARBA" id="ARBA00023170"/>
    </source>
</evidence>
<evidence type="ECO:0000256" key="7">
    <source>
        <dbReference type="ARBA" id="ARBA00022604"/>
    </source>
</evidence>
<evidence type="ECO:0000256" key="23">
    <source>
        <dbReference type="ARBA" id="ARBA00023211"/>
    </source>
</evidence>
<evidence type="ECO:0000256" key="10">
    <source>
        <dbReference type="ARBA" id="ARBA00022703"/>
    </source>
</evidence>
<evidence type="ECO:0000256" key="19">
    <source>
        <dbReference type="ARBA" id="ARBA00023136"/>
    </source>
</evidence>
<dbReference type="InterPro" id="IPR017441">
    <property type="entry name" value="Protein_kinase_ATP_BS"/>
</dbReference>
<evidence type="ECO:0000256" key="28">
    <source>
        <dbReference type="SAM" id="MobiDB-lite"/>
    </source>
</evidence>
<dbReference type="InterPro" id="IPR045860">
    <property type="entry name" value="Snake_toxin-like_sf"/>
</dbReference>
<evidence type="ECO:0000256" key="9">
    <source>
        <dbReference type="ARBA" id="ARBA00022692"/>
    </source>
</evidence>
<keyword evidence="8 27" id="KW-0808">Transferase</keyword>
<keyword evidence="9 27" id="KW-0812">Transmembrane</keyword>
<keyword evidence="10" id="KW-0053">Apoptosis</keyword>
<reference evidence="30" key="1">
    <citation type="submission" date="2023-07" db="EMBL/GenBank/DDBJ databases">
        <authorList>
            <person name="Stuckert A."/>
        </authorList>
    </citation>
    <scope>NUCLEOTIDE SEQUENCE</scope>
</reference>
<evidence type="ECO:0000256" key="24">
    <source>
        <dbReference type="ARBA" id="ARBA00047681"/>
    </source>
</evidence>
<keyword evidence="5 27" id="KW-0723">Serine/threonine-protein kinase</keyword>
<dbReference type="EMBL" id="CAUEEQ010069919">
    <property type="protein sequence ID" value="CAJ0965811.1"/>
    <property type="molecule type" value="Genomic_DNA"/>
</dbReference>
<keyword evidence="17 27" id="KW-0460">Magnesium</keyword>
<dbReference type="SMART" id="SM00220">
    <property type="entry name" value="S_TKc"/>
    <property type="match status" value="1"/>
</dbReference>
<dbReference type="InterPro" id="IPR000333">
    <property type="entry name" value="TGFB_receptor"/>
</dbReference>
<proteinExistence type="inferred from homology"/>
<evidence type="ECO:0000256" key="11">
    <source>
        <dbReference type="ARBA" id="ARBA00022723"/>
    </source>
</evidence>
<evidence type="ECO:0000259" key="29">
    <source>
        <dbReference type="PROSITE" id="PS50011"/>
    </source>
</evidence>
<evidence type="ECO:0000256" key="20">
    <source>
        <dbReference type="ARBA" id="ARBA00023157"/>
    </source>
</evidence>
<evidence type="ECO:0000256" key="18">
    <source>
        <dbReference type="ARBA" id="ARBA00022989"/>
    </source>
</evidence>
<comment type="similarity">
    <text evidence="3 27">Belongs to the protein kinase superfamily. TKL Ser/Thr protein kinase family. TGFB receptor subfamily.</text>
</comment>
<evidence type="ECO:0000256" key="12">
    <source>
        <dbReference type="ARBA" id="ARBA00022729"/>
    </source>
</evidence>
<keyword evidence="14 27" id="KW-0418">Kinase</keyword>
<evidence type="ECO:0000256" key="16">
    <source>
        <dbReference type="ARBA" id="ARBA00022840"/>
    </source>
</evidence>
<dbReference type="Pfam" id="PF08917">
    <property type="entry name" value="ecTbetaR2"/>
    <property type="match status" value="2"/>
</dbReference>
<evidence type="ECO:0000256" key="13">
    <source>
        <dbReference type="ARBA" id="ARBA00022741"/>
    </source>
</evidence>
<comment type="caution">
    <text evidence="30">The sequence shown here is derived from an EMBL/GenBank/DDBJ whole genome shotgun (WGS) entry which is preliminary data.</text>
</comment>
<organism evidence="30 31">
    <name type="scientific">Ranitomeya imitator</name>
    <name type="common">mimic poison frog</name>
    <dbReference type="NCBI Taxonomy" id="111125"/>
    <lineage>
        <taxon>Eukaryota</taxon>
        <taxon>Metazoa</taxon>
        <taxon>Chordata</taxon>
        <taxon>Craniata</taxon>
        <taxon>Vertebrata</taxon>
        <taxon>Euteleostomi</taxon>
        <taxon>Amphibia</taxon>
        <taxon>Batrachia</taxon>
        <taxon>Anura</taxon>
        <taxon>Neobatrachia</taxon>
        <taxon>Hyloidea</taxon>
        <taxon>Dendrobatidae</taxon>
        <taxon>Dendrobatinae</taxon>
        <taxon>Ranitomeya</taxon>
    </lineage>
</organism>
<keyword evidence="7" id="KW-0341">Growth regulation</keyword>
<dbReference type="Gene3D" id="3.30.200.20">
    <property type="entry name" value="Phosphorylase Kinase, domain 1"/>
    <property type="match status" value="1"/>
</dbReference>
<keyword evidence="16 26" id="KW-0067">ATP-binding</keyword>
<keyword evidence="20" id="KW-1015">Disulfide bond</keyword>
<dbReference type="Pfam" id="PF07714">
    <property type="entry name" value="PK_Tyr_Ser-Thr"/>
    <property type="match status" value="1"/>
</dbReference>
<evidence type="ECO:0000256" key="15">
    <source>
        <dbReference type="ARBA" id="ARBA00022782"/>
    </source>
</evidence>
<evidence type="ECO:0000256" key="5">
    <source>
        <dbReference type="ARBA" id="ARBA00022527"/>
    </source>
</evidence>
<dbReference type="PANTHER" id="PTHR23255:SF55">
    <property type="entry name" value="TGF-BETA RECEPTOR TYPE-2"/>
    <property type="match status" value="1"/>
</dbReference>